<evidence type="ECO:0000313" key="3">
    <source>
        <dbReference type="Proteomes" id="UP000005632"/>
    </source>
</evidence>
<dbReference type="InterPro" id="IPR052987">
    <property type="entry name" value="Chloroplast_AMP-bd_Enzymes"/>
</dbReference>
<dbReference type="InterPro" id="IPR042099">
    <property type="entry name" value="ANL_N_sf"/>
</dbReference>
<dbReference type="PANTHER" id="PTHR43813:SF1">
    <property type="entry name" value="ACYL-ACTIVATING ENZYME 16, CHLOROPLASTIC-RELATED"/>
    <property type="match status" value="1"/>
</dbReference>
<dbReference type="PROSITE" id="PS00455">
    <property type="entry name" value="AMP_BINDING"/>
    <property type="match status" value="1"/>
</dbReference>
<evidence type="ECO:0000259" key="1">
    <source>
        <dbReference type="Pfam" id="PF00501"/>
    </source>
</evidence>
<protein>
    <submittedName>
        <fullName evidence="2">AMP-forming long-chain acyl-CoA synthetase</fullName>
    </submittedName>
</protein>
<sequence length="639" mass="71276">MYTTIPQMFETIATTYPSFSAQMVKDKQGIFQSIPYSQVFADVDALAASLSRRGIKRGDLVGLVSDNRSEWLVTDLAILTLGAADVPRGRDAMPYEISFILSTTEAAYCFVENAVQLRKILNLKEKLPLLKHLIVMDKEFIFESLENTAVPAGVEVLLFSDLLSEGRLLLNDSAQKRHIAEERKKGRGDEVATVIFTSGTTGDPKGVVLTHENFAFQLEELPKIITRFAPGQRWLSVLPVWHSFERILQYTIVSQASAIAYSKPLGSILLADLQAVNPHWMGSVPRIWEAVKAGVFGSMKNKSPVSQKLFKFFVSVANLYDTNKDLLVGDVPSFKKRNRFIDVLRSFLPTVLLFPLYKLGDHLVYAKVKEKLGKNFLAGVSGGGSLSESVDRFFSSIGIKLLDGYGLTESSPVIAVRYFDHSIKRTVSPLGNTEVKIVDENGNSVAPGVKGLLMVRGKQVMKGYYKRPDLTAKVLSPDGWLNTGDLGIWTHDGQFSIAGRAKDTIVLSGGENLEPVPIEAKLCECEMIEQAVVVGQDMKYLGALVVLNKKLVEEYLTEQHIPYLSDSLSKMKEVNELIAERINEIINSKHGFKNFEHILRFAIITKPFEIGKELSAKQELKRFEINRIYKNEIDQLFVS</sequence>
<dbReference type="OrthoDB" id="311554at2"/>
<dbReference type="STRING" id="158190.SpiGrapes_3259"/>
<dbReference type="HOGENOM" id="CLU_000022_45_5_12"/>
<dbReference type="InterPro" id="IPR045851">
    <property type="entry name" value="AMP-bd_C_sf"/>
</dbReference>
<dbReference type="InterPro" id="IPR000873">
    <property type="entry name" value="AMP-dep_synth/lig_dom"/>
</dbReference>
<dbReference type="SUPFAM" id="SSF56801">
    <property type="entry name" value="Acetyl-CoA synthetase-like"/>
    <property type="match status" value="1"/>
</dbReference>
<dbReference type="eggNOG" id="COG1022">
    <property type="taxonomic scope" value="Bacteria"/>
</dbReference>
<dbReference type="Pfam" id="PF23562">
    <property type="entry name" value="AMP-binding_C_3"/>
    <property type="match status" value="1"/>
</dbReference>
<dbReference type="AlphaFoldDB" id="G8QR68"/>
<dbReference type="PANTHER" id="PTHR43813">
    <property type="entry name" value="ACYL-ACTIVATING ENZYME 16, CHLOROPLASTIC-RELATED"/>
    <property type="match status" value="1"/>
</dbReference>
<name>G8QR68_SPHPG</name>
<dbReference type="EMBL" id="CP003155">
    <property type="protein sequence ID" value="AEV31003.1"/>
    <property type="molecule type" value="Genomic_DNA"/>
</dbReference>
<dbReference type="Gene3D" id="3.30.300.30">
    <property type="match status" value="1"/>
</dbReference>
<dbReference type="Proteomes" id="UP000005632">
    <property type="component" value="Chromosome"/>
</dbReference>
<dbReference type="Gene3D" id="3.40.50.12780">
    <property type="entry name" value="N-terminal domain of ligase-like"/>
    <property type="match status" value="2"/>
</dbReference>
<organism evidence="2 3">
    <name type="scientific">Sphaerochaeta pleomorpha (strain ATCC BAA-1885 / DSM 22778 / Grapes)</name>
    <dbReference type="NCBI Taxonomy" id="158190"/>
    <lineage>
        <taxon>Bacteria</taxon>
        <taxon>Pseudomonadati</taxon>
        <taxon>Spirochaetota</taxon>
        <taxon>Spirochaetia</taxon>
        <taxon>Spirochaetales</taxon>
        <taxon>Sphaerochaetaceae</taxon>
        <taxon>Sphaerochaeta</taxon>
    </lineage>
</organism>
<reference evidence="2 3" key="1">
    <citation type="submission" date="2011-11" db="EMBL/GenBank/DDBJ databases">
        <title>Complete sequence of Spirochaeta sp. grapes.</title>
        <authorList>
            <consortium name="US DOE Joint Genome Institute"/>
            <person name="Lucas S."/>
            <person name="Han J."/>
            <person name="Lapidus A."/>
            <person name="Cheng J.-F."/>
            <person name="Goodwin L."/>
            <person name="Pitluck S."/>
            <person name="Peters L."/>
            <person name="Ovchinnikova G."/>
            <person name="Munk A.C."/>
            <person name="Detter J.C."/>
            <person name="Han C."/>
            <person name="Tapia R."/>
            <person name="Land M."/>
            <person name="Hauser L."/>
            <person name="Kyrpides N."/>
            <person name="Ivanova N."/>
            <person name="Pagani I."/>
            <person name="Ritalahtilisa K."/>
            <person name="Loeffler F."/>
            <person name="Woyke T."/>
        </authorList>
    </citation>
    <scope>NUCLEOTIDE SEQUENCE [LARGE SCALE GENOMIC DNA]</scope>
    <source>
        <strain evidence="3">ATCC BAA-1885 / DSM 22778 / Grapes</strain>
    </source>
</reference>
<gene>
    <name evidence="2" type="ordered locus">SpiGrapes_3259</name>
</gene>
<dbReference type="InterPro" id="IPR020845">
    <property type="entry name" value="AMP-binding_CS"/>
</dbReference>
<dbReference type="RefSeq" id="WP_014271842.1">
    <property type="nucleotide sequence ID" value="NC_016633.1"/>
</dbReference>
<dbReference type="Pfam" id="PF00501">
    <property type="entry name" value="AMP-binding"/>
    <property type="match status" value="1"/>
</dbReference>
<evidence type="ECO:0000313" key="2">
    <source>
        <dbReference type="EMBL" id="AEV31003.1"/>
    </source>
</evidence>
<feature type="domain" description="AMP-dependent synthetase/ligase" evidence="1">
    <location>
        <begin position="29"/>
        <end position="465"/>
    </location>
</feature>
<proteinExistence type="predicted"/>
<dbReference type="KEGG" id="sgp:SpiGrapes_3259"/>
<accession>G8QR68</accession>
<keyword evidence="3" id="KW-1185">Reference proteome</keyword>